<name>A0A2V2A3M6_PSYIM</name>
<evidence type="ECO:0000256" key="2">
    <source>
        <dbReference type="PROSITE-ProRule" id="PRU00169"/>
    </source>
</evidence>
<dbReference type="PROSITE" id="PS50110">
    <property type="entry name" value="RESPONSE_REGULATORY"/>
    <property type="match status" value="1"/>
</dbReference>
<dbReference type="InterPro" id="IPR011006">
    <property type="entry name" value="CheY-like_superfamily"/>
</dbReference>
<accession>A0A2V2A3M6</accession>
<feature type="domain" description="HTH LytTR-type" evidence="4">
    <location>
        <begin position="140"/>
        <end position="244"/>
    </location>
</feature>
<dbReference type="AlphaFoldDB" id="A0A2V2A3M6"/>
<dbReference type="PROSITE" id="PS50930">
    <property type="entry name" value="HTH_LYTTR"/>
    <property type="match status" value="1"/>
</dbReference>
<dbReference type="Proteomes" id="UP000245655">
    <property type="component" value="Unassembled WGS sequence"/>
</dbReference>
<dbReference type="Pfam" id="PF00072">
    <property type="entry name" value="Response_reg"/>
    <property type="match status" value="1"/>
</dbReference>
<dbReference type="SMART" id="SM00448">
    <property type="entry name" value="REC"/>
    <property type="match status" value="1"/>
</dbReference>
<keyword evidence="1" id="KW-0902">Two-component regulatory system</keyword>
<evidence type="ECO:0000313" key="5">
    <source>
        <dbReference type="EMBL" id="PWK13631.1"/>
    </source>
</evidence>
<keyword evidence="2" id="KW-0597">Phosphoprotein</keyword>
<dbReference type="InterPro" id="IPR007492">
    <property type="entry name" value="LytTR_DNA-bd_dom"/>
</dbReference>
<feature type="modified residue" description="4-aspartylphosphate" evidence="2">
    <location>
        <position position="52"/>
    </location>
</feature>
<dbReference type="SMART" id="SM00850">
    <property type="entry name" value="LytTR"/>
    <property type="match status" value="1"/>
</dbReference>
<sequence length="245" mass="27965">MRIVVCDDEPLARERLVRIVQESGHQVVAQATTGAEAIIAVKTQQPDIILLDIRMPEMDGVRCAQELAKLEHPPAIIFVTAYDHYAIAALKANAIGYLLKPANKDELLEALDKAKNLNAAQLNEIRKLEDPTARPVREHIAARTHRGVELIKLKDIYYFTADQKYVKVRHKDGIVLIDETLKELEQEFEDRLFRVHRNAIINLSFLDFLETLDAGQYQIRFKGIDETLAVSRRHLPALREKIQSM</sequence>
<dbReference type="GO" id="GO:0000156">
    <property type="term" value="F:phosphorelay response regulator activity"/>
    <property type="evidence" value="ECO:0007669"/>
    <property type="project" value="InterPro"/>
</dbReference>
<evidence type="ECO:0000256" key="1">
    <source>
        <dbReference type="ARBA" id="ARBA00023012"/>
    </source>
</evidence>
<dbReference type="PANTHER" id="PTHR37299">
    <property type="entry name" value="TRANSCRIPTIONAL REGULATOR-RELATED"/>
    <property type="match status" value="1"/>
</dbReference>
<gene>
    <name evidence="5" type="ORF">C8D84_104113</name>
</gene>
<dbReference type="Gene3D" id="2.40.50.1020">
    <property type="entry name" value="LytTr DNA-binding domain"/>
    <property type="match status" value="1"/>
</dbReference>
<protein>
    <submittedName>
        <fullName evidence="5">LytTR family two component transcriptional regulator</fullName>
    </submittedName>
</protein>
<evidence type="ECO:0000259" key="4">
    <source>
        <dbReference type="PROSITE" id="PS50930"/>
    </source>
</evidence>
<evidence type="ECO:0000259" key="3">
    <source>
        <dbReference type="PROSITE" id="PS50110"/>
    </source>
</evidence>
<dbReference type="PANTHER" id="PTHR37299:SF1">
    <property type="entry name" value="STAGE 0 SPORULATION PROTEIN A HOMOLOG"/>
    <property type="match status" value="1"/>
</dbReference>
<keyword evidence="6" id="KW-1185">Reference proteome</keyword>
<dbReference type="GeneID" id="60254832"/>
<reference evidence="5 6" key="1">
    <citation type="submission" date="2018-05" db="EMBL/GenBank/DDBJ databases">
        <title>Genomic Encyclopedia of Type Strains, Phase IV (KMG-IV): sequencing the most valuable type-strain genomes for metagenomic binning, comparative biology and taxonomic classification.</title>
        <authorList>
            <person name="Goeker M."/>
        </authorList>
    </citation>
    <scope>NUCLEOTIDE SEQUENCE [LARGE SCALE GENOMIC DNA]</scope>
    <source>
        <strain evidence="5 6">DSM 7229</strain>
    </source>
</reference>
<dbReference type="Gene3D" id="3.40.50.2300">
    <property type="match status" value="1"/>
</dbReference>
<dbReference type="EMBL" id="QGGM01000004">
    <property type="protein sequence ID" value="PWK13631.1"/>
    <property type="molecule type" value="Genomic_DNA"/>
</dbReference>
<feature type="domain" description="Response regulatory" evidence="3">
    <location>
        <begin position="2"/>
        <end position="115"/>
    </location>
</feature>
<proteinExistence type="predicted"/>
<dbReference type="RefSeq" id="WP_109590619.1">
    <property type="nucleotide sequence ID" value="NZ_CAJGZY010000006.1"/>
</dbReference>
<dbReference type="GO" id="GO:0003677">
    <property type="term" value="F:DNA binding"/>
    <property type="evidence" value="ECO:0007669"/>
    <property type="project" value="InterPro"/>
</dbReference>
<evidence type="ECO:0000313" key="6">
    <source>
        <dbReference type="Proteomes" id="UP000245655"/>
    </source>
</evidence>
<comment type="caution">
    <text evidence="5">The sequence shown here is derived from an EMBL/GenBank/DDBJ whole genome shotgun (WGS) entry which is preliminary data.</text>
</comment>
<dbReference type="Pfam" id="PF04397">
    <property type="entry name" value="LytTR"/>
    <property type="match status" value="1"/>
</dbReference>
<dbReference type="InterPro" id="IPR046947">
    <property type="entry name" value="LytR-like"/>
</dbReference>
<dbReference type="SUPFAM" id="SSF52172">
    <property type="entry name" value="CheY-like"/>
    <property type="match status" value="1"/>
</dbReference>
<organism evidence="5 6">
    <name type="scientific">Psychrobacter immobilis</name>
    <dbReference type="NCBI Taxonomy" id="498"/>
    <lineage>
        <taxon>Bacteria</taxon>
        <taxon>Pseudomonadati</taxon>
        <taxon>Pseudomonadota</taxon>
        <taxon>Gammaproteobacteria</taxon>
        <taxon>Moraxellales</taxon>
        <taxon>Moraxellaceae</taxon>
        <taxon>Psychrobacter</taxon>
    </lineage>
</organism>
<dbReference type="InterPro" id="IPR001789">
    <property type="entry name" value="Sig_transdc_resp-reg_receiver"/>
</dbReference>